<gene>
    <name evidence="3" type="ORF">C2G38_2224790</name>
</gene>
<dbReference type="OrthoDB" id="5576875at2759"/>
<feature type="region of interest" description="Disordered" evidence="1">
    <location>
        <begin position="65"/>
        <end position="88"/>
    </location>
</feature>
<organism evidence="3 4">
    <name type="scientific">Gigaspora rosea</name>
    <dbReference type="NCBI Taxonomy" id="44941"/>
    <lineage>
        <taxon>Eukaryota</taxon>
        <taxon>Fungi</taxon>
        <taxon>Fungi incertae sedis</taxon>
        <taxon>Mucoromycota</taxon>
        <taxon>Glomeromycotina</taxon>
        <taxon>Glomeromycetes</taxon>
        <taxon>Diversisporales</taxon>
        <taxon>Gigasporaceae</taxon>
        <taxon>Gigaspora</taxon>
    </lineage>
</organism>
<feature type="region of interest" description="Disordered" evidence="1">
    <location>
        <begin position="23"/>
        <end position="52"/>
    </location>
</feature>
<comment type="caution">
    <text evidence="3">The sequence shown here is derived from an EMBL/GenBank/DDBJ whole genome shotgun (WGS) entry which is preliminary data.</text>
</comment>
<sequence length="160" mass="18045">MNSVPKEVAQDKMDLKETLSQEIQEIQEQSTSSQEVTEENKDKETTSEFVNEGLEFWNKRRELWTRGNQNSSGTSDNRNNPALMNITPNNYNSIYNSLVYEKKKLAKPVPLPYVIKILVSGWKRDGIWPTDPPSASSSNTNTTNTTNSTNSTPSQNGQKS</sequence>
<name>A0A397TZV2_9GLOM</name>
<evidence type="ECO:0000256" key="1">
    <source>
        <dbReference type="SAM" id="MobiDB-lite"/>
    </source>
</evidence>
<dbReference type="STRING" id="44941.A0A397TZV2"/>
<feature type="compositionally biased region" description="Low complexity" evidence="1">
    <location>
        <begin position="23"/>
        <end position="35"/>
    </location>
</feature>
<feature type="region of interest" description="Disordered" evidence="1">
    <location>
        <begin position="124"/>
        <end position="160"/>
    </location>
</feature>
<evidence type="ECO:0000313" key="3">
    <source>
        <dbReference type="EMBL" id="RIB03532.1"/>
    </source>
</evidence>
<feature type="domain" description="Gag1-like clamp" evidence="2">
    <location>
        <begin position="21"/>
        <end position="129"/>
    </location>
</feature>
<dbReference type="Pfam" id="PF13259">
    <property type="entry name" value="clamp_Gag1-like"/>
    <property type="match status" value="1"/>
</dbReference>
<dbReference type="PANTHER" id="PTHR33373">
    <property type="entry name" value="OS07G0479600 PROTEIN"/>
    <property type="match status" value="1"/>
</dbReference>
<evidence type="ECO:0000259" key="2">
    <source>
        <dbReference type="Pfam" id="PF13259"/>
    </source>
</evidence>
<dbReference type="Proteomes" id="UP000266673">
    <property type="component" value="Unassembled WGS sequence"/>
</dbReference>
<dbReference type="EMBL" id="QKWP01002384">
    <property type="protein sequence ID" value="RIB03532.1"/>
    <property type="molecule type" value="Genomic_DNA"/>
</dbReference>
<feature type="compositionally biased region" description="Polar residues" evidence="1">
    <location>
        <begin position="66"/>
        <end position="88"/>
    </location>
</feature>
<dbReference type="PANTHER" id="PTHR33373:SF34">
    <property type="entry name" value="DUF4050 DOMAIN-CONTAINING PROTEIN"/>
    <property type="match status" value="1"/>
</dbReference>
<proteinExistence type="predicted"/>
<feature type="compositionally biased region" description="Low complexity" evidence="1">
    <location>
        <begin position="136"/>
        <end position="152"/>
    </location>
</feature>
<accession>A0A397TZV2</accession>
<protein>
    <recommendedName>
        <fullName evidence="2">Gag1-like clamp domain-containing protein</fullName>
    </recommendedName>
</protein>
<dbReference type="InterPro" id="IPR025124">
    <property type="entry name" value="Gag1-like_clamp"/>
</dbReference>
<reference evidence="3 4" key="1">
    <citation type="submission" date="2018-06" db="EMBL/GenBank/DDBJ databases">
        <title>Comparative genomics reveals the genomic features of Rhizophagus irregularis, R. cerebriforme, R. diaphanum and Gigaspora rosea, and their symbiotic lifestyle signature.</title>
        <authorList>
            <person name="Morin E."/>
            <person name="San Clemente H."/>
            <person name="Chen E.C.H."/>
            <person name="De La Providencia I."/>
            <person name="Hainaut M."/>
            <person name="Kuo A."/>
            <person name="Kohler A."/>
            <person name="Murat C."/>
            <person name="Tang N."/>
            <person name="Roy S."/>
            <person name="Loubradou J."/>
            <person name="Henrissat B."/>
            <person name="Grigoriev I.V."/>
            <person name="Corradi N."/>
            <person name="Roux C."/>
            <person name="Martin F.M."/>
        </authorList>
    </citation>
    <scope>NUCLEOTIDE SEQUENCE [LARGE SCALE GENOMIC DNA]</scope>
    <source>
        <strain evidence="3 4">DAOM 194757</strain>
    </source>
</reference>
<evidence type="ECO:0000313" key="4">
    <source>
        <dbReference type="Proteomes" id="UP000266673"/>
    </source>
</evidence>
<keyword evidence="4" id="KW-1185">Reference proteome</keyword>
<dbReference type="AlphaFoldDB" id="A0A397TZV2"/>